<dbReference type="SUPFAM" id="SSF53720">
    <property type="entry name" value="ALDH-like"/>
    <property type="match status" value="1"/>
</dbReference>
<gene>
    <name evidence="6" type="ORF">SAMN05216552_102762</name>
</gene>
<evidence type="ECO:0000259" key="5">
    <source>
        <dbReference type="Pfam" id="PF00171"/>
    </source>
</evidence>
<dbReference type="Gene3D" id="3.40.309.10">
    <property type="entry name" value="Aldehyde Dehydrogenase, Chain A, domain 2"/>
    <property type="match status" value="1"/>
</dbReference>
<dbReference type="GO" id="GO:0016620">
    <property type="term" value="F:oxidoreductase activity, acting on the aldehyde or oxo group of donors, NAD or NADP as acceptor"/>
    <property type="evidence" value="ECO:0007669"/>
    <property type="project" value="InterPro"/>
</dbReference>
<evidence type="ECO:0000313" key="6">
    <source>
        <dbReference type="EMBL" id="SFV07869.1"/>
    </source>
</evidence>
<dbReference type="PANTHER" id="PTHR42804">
    <property type="entry name" value="ALDEHYDE DEHYDROGENASE"/>
    <property type="match status" value="1"/>
</dbReference>
<keyword evidence="2 4" id="KW-0560">Oxidoreductase</keyword>
<name>A0A1I7LDW0_9BURK</name>
<dbReference type="OrthoDB" id="6187633at2"/>
<feature type="domain" description="Aldehyde dehydrogenase" evidence="5">
    <location>
        <begin position="23"/>
        <end position="485"/>
    </location>
</feature>
<dbReference type="STRING" id="1035707.SAMN05216552_102762"/>
<organism evidence="6 7">
    <name type="scientific">Pseudoduganella namucuonensis</name>
    <dbReference type="NCBI Taxonomy" id="1035707"/>
    <lineage>
        <taxon>Bacteria</taxon>
        <taxon>Pseudomonadati</taxon>
        <taxon>Pseudomonadota</taxon>
        <taxon>Betaproteobacteria</taxon>
        <taxon>Burkholderiales</taxon>
        <taxon>Oxalobacteraceae</taxon>
        <taxon>Telluria group</taxon>
        <taxon>Pseudoduganella</taxon>
    </lineage>
</organism>
<reference evidence="7" key="1">
    <citation type="submission" date="2016-10" db="EMBL/GenBank/DDBJ databases">
        <authorList>
            <person name="Varghese N."/>
            <person name="Submissions S."/>
        </authorList>
    </citation>
    <scope>NUCLEOTIDE SEQUENCE [LARGE SCALE GENOMIC DNA]</scope>
    <source>
        <strain evidence="7">CGMCC 1.11014</strain>
    </source>
</reference>
<dbReference type="InterPro" id="IPR016162">
    <property type="entry name" value="Ald_DH_N"/>
</dbReference>
<sequence>MRDDARVEIRLKHADKLFINGRWTAPKKGGRIEIVSPHTERVCAVVAEASEEDMDAAVAAARKAFDDGPWPRMSPADRAAALRRLGAELGARSAELAAAWTEQVGALASFAPFMVGGTLHNIEHYASLAGGFPFVESHRAFDGQGAALVVREAVGVVAAIVPWNAPFAILVNKIAPALLAGCAVIMKPSPETPLEAYIIAEAAEAAGFPDGVVNLVPSHREAADYLVRNPGVDKVSFTGSTVAGRRIASVCGDRIARCTLELGGKSAAILLDDCDEAAAARTLAGTISMLSGQVCATLSRVIVPRARQASFTEALKAELEAIRVGDPYQADTQMGPMAMKRQLDRVEGYIARGIEEGARLVCGGGRPAGPARGHYLEPTLFAGVDSKMTIAQEEIFGPVIALLTYDDEAEAVRIANDSPFGLFGAVFTRDNDRAYRIARGVRTGALSQNAFRMDPFLPFGGFKQSGIGREGGSAGLASYTETKTVLLDGAPSI</sequence>
<comment type="similarity">
    <text evidence="1 4">Belongs to the aldehyde dehydrogenase family.</text>
</comment>
<evidence type="ECO:0000313" key="7">
    <source>
        <dbReference type="Proteomes" id="UP000199391"/>
    </source>
</evidence>
<dbReference type="InterPro" id="IPR029510">
    <property type="entry name" value="Ald_DH_CS_GLU"/>
</dbReference>
<dbReference type="PANTHER" id="PTHR42804:SF1">
    <property type="entry name" value="ALDEHYDE DEHYDROGENASE-RELATED"/>
    <property type="match status" value="1"/>
</dbReference>
<dbReference type="InterPro" id="IPR015590">
    <property type="entry name" value="Aldehyde_DH_dom"/>
</dbReference>
<dbReference type="AlphaFoldDB" id="A0A1I7LDW0"/>
<dbReference type="Gene3D" id="3.40.605.10">
    <property type="entry name" value="Aldehyde Dehydrogenase, Chain A, domain 1"/>
    <property type="match status" value="1"/>
</dbReference>
<dbReference type="Pfam" id="PF00171">
    <property type="entry name" value="Aldedh"/>
    <property type="match status" value="1"/>
</dbReference>
<evidence type="ECO:0000256" key="4">
    <source>
        <dbReference type="RuleBase" id="RU003345"/>
    </source>
</evidence>
<dbReference type="InterPro" id="IPR016161">
    <property type="entry name" value="Ald_DH/histidinol_DH"/>
</dbReference>
<evidence type="ECO:0000256" key="1">
    <source>
        <dbReference type="ARBA" id="ARBA00009986"/>
    </source>
</evidence>
<accession>A0A1I7LDW0</accession>
<dbReference type="RefSeq" id="WP_093558135.1">
    <property type="nucleotide sequence ID" value="NZ_FPBO01000027.1"/>
</dbReference>
<proteinExistence type="inferred from homology"/>
<evidence type="ECO:0000256" key="2">
    <source>
        <dbReference type="ARBA" id="ARBA00023002"/>
    </source>
</evidence>
<protein>
    <submittedName>
        <fullName evidence="6">Acyl-CoA reductase</fullName>
    </submittedName>
</protein>
<dbReference type="EMBL" id="FPBO01000027">
    <property type="protein sequence ID" value="SFV07869.1"/>
    <property type="molecule type" value="Genomic_DNA"/>
</dbReference>
<dbReference type="PROSITE" id="PS00687">
    <property type="entry name" value="ALDEHYDE_DEHYDR_GLU"/>
    <property type="match status" value="1"/>
</dbReference>
<dbReference type="FunFam" id="3.40.605.10:FF:000026">
    <property type="entry name" value="Aldehyde dehydrogenase, putative"/>
    <property type="match status" value="1"/>
</dbReference>
<dbReference type="InterPro" id="IPR016163">
    <property type="entry name" value="Ald_DH_C"/>
</dbReference>
<dbReference type="CDD" id="cd07139">
    <property type="entry name" value="ALDH_AldA-Rv0768"/>
    <property type="match status" value="1"/>
</dbReference>
<evidence type="ECO:0000256" key="3">
    <source>
        <dbReference type="PROSITE-ProRule" id="PRU10007"/>
    </source>
</evidence>
<keyword evidence="7" id="KW-1185">Reference proteome</keyword>
<dbReference type="Proteomes" id="UP000199391">
    <property type="component" value="Unassembled WGS sequence"/>
</dbReference>
<feature type="active site" evidence="3">
    <location>
        <position position="261"/>
    </location>
</feature>
<dbReference type="FunFam" id="3.40.605.10:FF:000007">
    <property type="entry name" value="NAD/NADP-dependent betaine aldehyde dehydrogenase"/>
    <property type="match status" value="1"/>
</dbReference>